<sequence>MSAEEEPTKAANIFDVARLAGVSHQTVSRVINNLPNVRPATRARVEKAIAQLRYSPSPAARALVTRRTRTIGLIVPAVSDYGPTSIAIHFNIAARAARYSVDTVSAVDVDPASTRMLVEGMLRRRVDAIVLVVNDMAVLEVVHALDLNIPLVAAAATMRRDAHLVSIDQYRGARSAVRHLAELGHTRILHIAGPTRAPDTIERMRGWRDELSARRLEIVEPVHGEWTAASAYTLGLELDIRPDSAVFVANDHMAIGLLSALRERDIRVPEDVSVVGFDDVPEAGYLVPSLTTVRQDFAALGELIMQKVLISIEEPDSVTEDTPLATRLIVRQSTRAVDLPDKPVDPLLPAPARGA</sequence>
<dbReference type="PROSITE" id="PS00356">
    <property type="entry name" value="HTH_LACI_1"/>
    <property type="match status" value="1"/>
</dbReference>
<feature type="domain" description="HTH lacI-type" evidence="4">
    <location>
        <begin position="11"/>
        <end position="65"/>
    </location>
</feature>
<dbReference type="InterPro" id="IPR028082">
    <property type="entry name" value="Peripla_BP_I"/>
</dbReference>
<dbReference type="PRINTS" id="PR00036">
    <property type="entry name" value="HTHLACI"/>
</dbReference>
<evidence type="ECO:0000313" key="5">
    <source>
        <dbReference type="EMBL" id="NDL55716.1"/>
    </source>
</evidence>
<dbReference type="SUPFAM" id="SSF53822">
    <property type="entry name" value="Periplasmic binding protein-like I"/>
    <property type="match status" value="1"/>
</dbReference>
<comment type="caution">
    <text evidence="5">The sequence shown here is derived from an EMBL/GenBank/DDBJ whole genome shotgun (WGS) entry which is preliminary data.</text>
</comment>
<dbReference type="GO" id="GO:0003700">
    <property type="term" value="F:DNA-binding transcription factor activity"/>
    <property type="evidence" value="ECO:0007669"/>
    <property type="project" value="TreeGrafter"/>
</dbReference>
<protein>
    <submittedName>
        <fullName evidence="5">LacI family DNA-binding transcriptional regulator</fullName>
    </submittedName>
</protein>
<dbReference type="Pfam" id="PF00356">
    <property type="entry name" value="LacI"/>
    <property type="match status" value="1"/>
</dbReference>
<name>A0A7K3LXG8_9ACTN</name>
<keyword evidence="6" id="KW-1185">Reference proteome</keyword>
<keyword evidence="1" id="KW-0805">Transcription regulation</keyword>
<evidence type="ECO:0000259" key="4">
    <source>
        <dbReference type="PROSITE" id="PS50932"/>
    </source>
</evidence>
<dbReference type="InterPro" id="IPR000843">
    <property type="entry name" value="HTH_LacI"/>
</dbReference>
<dbReference type="SUPFAM" id="SSF47413">
    <property type="entry name" value="lambda repressor-like DNA-binding domains"/>
    <property type="match status" value="1"/>
</dbReference>
<evidence type="ECO:0000256" key="1">
    <source>
        <dbReference type="ARBA" id="ARBA00023015"/>
    </source>
</evidence>
<evidence type="ECO:0000256" key="3">
    <source>
        <dbReference type="ARBA" id="ARBA00023163"/>
    </source>
</evidence>
<accession>A0A7K3LXG8</accession>
<proteinExistence type="predicted"/>
<dbReference type="Gene3D" id="3.40.50.2300">
    <property type="match status" value="2"/>
</dbReference>
<dbReference type="Gene3D" id="1.10.260.40">
    <property type="entry name" value="lambda repressor-like DNA-binding domains"/>
    <property type="match status" value="1"/>
</dbReference>
<dbReference type="GO" id="GO:0000976">
    <property type="term" value="F:transcription cis-regulatory region binding"/>
    <property type="evidence" value="ECO:0007669"/>
    <property type="project" value="TreeGrafter"/>
</dbReference>
<dbReference type="PANTHER" id="PTHR30146:SF109">
    <property type="entry name" value="HTH-TYPE TRANSCRIPTIONAL REGULATOR GALS"/>
    <property type="match status" value="1"/>
</dbReference>
<dbReference type="EMBL" id="WLZY01000001">
    <property type="protein sequence ID" value="NDL55716.1"/>
    <property type="molecule type" value="Genomic_DNA"/>
</dbReference>
<dbReference type="RefSeq" id="WP_162448402.1">
    <property type="nucleotide sequence ID" value="NZ_WLZY01000001.1"/>
</dbReference>
<dbReference type="AlphaFoldDB" id="A0A7K3LXG8"/>
<evidence type="ECO:0000313" key="6">
    <source>
        <dbReference type="Proteomes" id="UP000460435"/>
    </source>
</evidence>
<organism evidence="5 6">
    <name type="scientific">Phytoactinopolyspora mesophila</name>
    <dbReference type="NCBI Taxonomy" id="2650750"/>
    <lineage>
        <taxon>Bacteria</taxon>
        <taxon>Bacillati</taxon>
        <taxon>Actinomycetota</taxon>
        <taxon>Actinomycetes</taxon>
        <taxon>Jiangellales</taxon>
        <taxon>Jiangellaceae</taxon>
        <taxon>Phytoactinopolyspora</taxon>
    </lineage>
</organism>
<dbReference type="InterPro" id="IPR010982">
    <property type="entry name" value="Lambda_DNA-bd_dom_sf"/>
</dbReference>
<gene>
    <name evidence="5" type="ORF">F7O44_01385</name>
</gene>
<dbReference type="CDD" id="cd01392">
    <property type="entry name" value="HTH_LacI"/>
    <property type="match status" value="1"/>
</dbReference>
<dbReference type="SMART" id="SM00354">
    <property type="entry name" value="HTH_LACI"/>
    <property type="match status" value="1"/>
</dbReference>
<dbReference type="Pfam" id="PF13377">
    <property type="entry name" value="Peripla_BP_3"/>
    <property type="match status" value="1"/>
</dbReference>
<dbReference type="Proteomes" id="UP000460435">
    <property type="component" value="Unassembled WGS sequence"/>
</dbReference>
<dbReference type="CDD" id="cd01574">
    <property type="entry name" value="PBP1_LacI"/>
    <property type="match status" value="1"/>
</dbReference>
<keyword evidence="2 5" id="KW-0238">DNA-binding</keyword>
<reference evidence="5 6" key="1">
    <citation type="submission" date="2019-11" db="EMBL/GenBank/DDBJ databases">
        <authorList>
            <person name="Li X.-J."/>
            <person name="Feng X.-M."/>
        </authorList>
    </citation>
    <scope>NUCLEOTIDE SEQUENCE [LARGE SCALE GENOMIC DNA]</scope>
    <source>
        <strain evidence="5 6">XMNu-373</strain>
    </source>
</reference>
<evidence type="ECO:0000256" key="2">
    <source>
        <dbReference type="ARBA" id="ARBA00023125"/>
    </source>
</evidence>
<dbReference type="PROSITE" id="PS50932">
    <property type="entry name" value="HTH_LACI_2"/>
    <property type="match status" value="1"/>
</dbReference>
<dbReference type="PANTHER" id="PTHR30146">
    <property type="entry name" value="LACI-RELATED TRANSCRIPTIONAL REPRESSOR"/>
    <property type="match status" value="1"/>
</dbReference>
<keyword evidence="3" id="KW-0804">Transcription</keyword>
<dbReference type="InterPro" id="IPR046335">
    <property type="entry name" value="LacI/GalR-like_sensor"/>
</dbReference>